<proteinExistence type="predicted"/>
<protein>
    <submittedName>
        <fullName evidence="2">Uncharacterized protein</fullName>
    </submittedName>
</protein>
<evidence type="ECO:0000313" key="2">
    <source>
        <dbReference type="EMBL" id="KNB15949.1"/>
    </source>
</evidence>
<accession>A0A0J9VY81</accession>
<dbReference type="GeneID" id="28962249"/>
<dbReference type="AlphaFoldDB" id="A0A0J9VY81"/>
<organism evidence="2 3">
    <name type="scientific">Fusarium oxysporum f. sp. lycopersici (strain 4287 / CBS 123668 / FGSC 9935 / NRRL 34936)</name>
    <name type="common">Fusarium vascular wilt of tomato</name>
    <dbReference type="NCBI Taxonomy" id="426428"/>
    <lineage>
        <taxon>Eukaryota</taxon>
        <taxon>Fungi</taxon>
        <taxon>Dikarya</taxon>
        <taxon>Ascomycota</taxon>
        <taxon>Pezizomycotina</taxon>
        <taxon>Sordariomycetes</taxon>
        <taxon>Hypocreomycetidae</taxon>
        <taxon>Hypocreales</taxon>
        <taxon>Nectriaceae</taxon>
        <taxon>Fusarium</taxon>
        <taxon>Fusarium oxysporum species complex</taxon>
    </lineage>
</organism>
<dbReference type="VEuPathDB" id="FungiDB:FOXG_21543"/>
<dbReference type="KEGG" id="fox:FOXG_21543"/>
<evidence type="ECO:0000256" key="1">
    <source>
        <dbReference type="SAM" id="MobiDB-lite"/>
    </source>
</evidence>
<name>A0A0J9VY81_FUSO4</name>
<evidence type="ECO:0000313" key="3">
    <source>
        <dbReference type="Proteomes" id="UP000009097"/>
    </source>
</evidence>
<sequence length="143" mass="16210">MSEDGRSKHHIDRRANTIGVNSFSRPAYKQHTWSCRCWREDECGPRLRPHSLFTYRSVSPALHACRRSQNSPGTQKGNNSEGPHQAHSPWPMLAKSSVQGSLRWGNFQGGVGLWWLALAGDAVHPCFSERDRARAHASQPRRR</sequence>
<gene>
    <name evidence="2" type="ORF">FOXG_21543</name>
</gene>
<reference evidence="2 3" key="1">
    <citation type="journal article" date="2010" name="Nature">
        <title>Comparative genomics reveals mobile pathogenicity chromosomes in Fusarium.</title>
        <authorList>
            <person name="Ma L.J."/>
            <person name="van der Does H.C."/>
            <person name="Borkovich K.A."/>
            <person name="Coleman J.J."/>
            <person name="Daboussi M.J."/>
            <person name="Di Pietro A."/>
            <person name="Dufresne M."/>
            <person name="Freitag M."/>
            <person name="Grabherr M."/>
            <person name="Henrissat B."/>
            <person name="Houterman P.M."/>
            <person name="Kang S."/>
            <person name="Shim W.B."/>
            <person name="Woloshuk C."/>
            <person name="Xie X."/>
            <person name="Xu J.R."/>
            <person name="Antoniw J."/>
            <person name="Baker S.E."/>
            <person name="Bluhm B.H."/>
            <person name="Breakspear A."/>
            <person name="Brown D.W."/>
            <person name="Butchko R.A."/>
            <person name="Chapman S."/>
            <person name="Coulson R."/>
            <person name="Coutinho P.M."/>
            <person name="Danchin E.G."/>
            <person name="Diener A."/>
            <person name="Gale L.R."/>
            <person name="Gardiner D.M."/>
            <person name="Goff S."/>
            <person name="Hammond-Kosack K.E."/>
            <person name="Hilburn K."/>
            <person name="Hua-Van A."/>
            <person name="Jonkers W."/>
            <person name="Kazan K."/>
            <person name="Kodira C.D."/>
            <person name="Koehrsen M."/>
            <person name="Kumar L."/>
            <person name="Lee Y.H."/>
            <person name="Li L."/>
            <person name="Manners J.M."/>
            <person name="Miranda-Saavedra D."/>
            <person name="Mukherjee M."/>
            <person name="Park G."/>
            <person name="Park J."/>
            <person name="Park S.Y."/>
            <person name="Proctor R.H."/>
            <person name="Regev A."/>
            <person name="Ruiz-Roldan M.C."/>
            <person name="Sain D."/>
            <person name="Sakthikumar S."/>
            <person name="Sykes S."/>
            <person name="Schwartz D.C."/>
            <person name="Turgeon B.G."/>
            <person name="Wapinski I."/>
            <person name="Yoder O."/>
            <person name="Young S."/>
            <person name="Zeng Q."/>
            <person name="Zhou S."/>
            <person name="Galagan J."/>
            <person name="Cuomo C.A."/>
            <person name="Kistler H.C."/>
            <person name="Rep M."/>
        </authorList>
    </citation>
    <scope>NUCLEOTIDE SEQUENCE [LARGE SCALE GENOMIC DNA]</scope>
    <source>
        <strain evidence="3">4287 / CBS 123668 / FGSC 9935 / NRRL 34936</strain>
    </source>
</reference>
<dbReference type="RefSeq" id="XP_018253994.1">
    <property type="nucleotide sequence ID" value="XM_018401888.1"/>
</dbReference>
<dbReference type="EMBL" id="DS231717">
    <property type="protein sequence ID" value="KNB15949.1"/>
    <property type="molecule type" value="Genomic_DNA"/>
</dbReference>
<dbReference type="Proteomes" id="UP000009097">
    <property type="component" value="Chromosome 14"/>
</dbReference>
<feature type="compositionally biased region" description="Polar residues" evidence="1">
    <location>
        <begin position="67"/>
        <end position="82"/>
    </location>
</feature>
<feature type="region of interest" description="Disordered" evidence="1">
    <location>
        <begin position="64"/>
        <end position="91"/>
    </location>
</feature>